<reference evidence="3" key="1">
    <citation type="submission" date="2017-04" db="EMBL/GenBank/DDBJ databases">
        <authorList>
            <person name="Varghese N."/>
            <person name="Submissions S."/>
        </authorList>
    </citation>
    <scope>NUCLEOTIDE SEQUENCE [LARGE SCALE GENOMIC DNA]</scope>
    <source>
        <strain evidence="3">DSM 21164</strain>
    </source>
</reference>
<feature type="signal peptide" evidence="1">
    <location>
        <begin position="1"/>
        <end position="21"/>
    </location>
</feature>
<dbReference type="STRING" id="504486.SAMN05660703_1427"/>
<name>A0A1W1ZFQ8_9FLAO</name>
<dbReference type="Pfam" id="PF12771">
    <property type="entry name" value="SusD-like_2"/>
    <property type="match status" value="1"/>
</dbReference>
<accession>A0A1W1ZFQ8</accession>
<evidence type="ECO:0000313" key="2">
    <source>
        <dbReference type="EMBL" id="SMC46901.1"/>
    </source>
</evidence>
<keyword evidence="3" id="KW-1185">Reference proteome</keyword>
<dbReference type="EMBL" id="FWXO01000001">
    <property type="protein sequence ID" value="SMC46901.1"/>
    <property type="molecule type" value="Genomic_DNA"/>
</dbReference>
<dbReference type="Gene3D" id="1.25.40.390">
    <property type="match status" value="1"/>
</dbReference>
<evidence type="ECO:0000313" key="3">
    <source>
        <dbReference type="Proteomes" id="UP000192360"/>
    </source>
</evidence>
<gene>
    <name evidence="2" type="ORF">SAMN05660703_1427</name>
</gene>
<dbReference type="Proteomes" id="UP000192360">
    <property type="component" value="Unassembled WGS sequence"/>
</dbReference>
<dbReference type="SUPFAM" id="SSF48452">
    <property type="entry name" value="TPR-like"/>
    <property type="match status" value="1"/>
</dbReference>
<dbReference type="InterPro" id="IPR011990">
    <property type="entry name" value="TPR-like_helical_dom_sf"/>
</dbReference>
<sequence length="478" mass="52333">MKNMKFIYKPLFIFLALLTFGCEDSIEGINTNPLAATVIEADLLMPQVLVGGFSANRTVELNSMNMHSQSWSATVGFGVFVNPERYNISANTTNNVWVGQFTTALRNLLQMRRLTEANRPDATNIIGQAQVLEAFAYLNLTQIFGDIPFSEALQVEDFPNPKFDTQEQVLRGIPTLIDQALANLANETDIVEDGDLIYKGDRESWIRFGNSLKLKALMLIANVDPSSVQSAIQAVANQPLILDASQDAVLNYTDAAGNENPIWKTIDQFGGGVNTFWGAGIPLVNIMNSNSDPRRATYFDTNSSGDYVGQAQGVFSTTGVSTISLNIIRPAMPDRYATAAETNFYLAEAALLGYISGDANAFYRAGISASLNSYDGAPGQISQADKDAFLASSRGSITSDTEAVALRKIHEETYVANFTRAIESWTDQRRNNVPTIVLPTGAVLTDFIRRYQIPLSEVTSNPNAPEIVPLTTPMWFQK</sequence>
<dbReference type="AlphaFoldDB" id="A0A1W1ZFQ8"/>
<feature type="chain" id="PRO_5010690597" evidence="1">
    <location>
        <begin position="22"/>
        <end position="478"/>
    </location>
</feature>
<dbReference type="InterPro" id="IPR041662">
    <property type="entry name" value="SusD-like_2"/>
</dbReference>
<organism evidence="2 3">
    <name type="scientific">Cellulophaga tyrosinoxydans</name>
    <dbReference type="NCBI Taxonomy" id="504486"/>
    <lineage>
        <taxon>Bacteria</taxon>
        <taxon>Pseudomonadati</taxon>
        <taxon>Bacteroidota</taxon>
        <taxon>Flavobacteriia</taxon>
        <taxon>Flavobacteriales</taxon>
        <taxon>Flavobacteriaceae</taxon>
        <taxon>Cellulophaga</taxon>
    </lineage>
</organism>
<protein>
    <submittedName>
        <fullName evidence="2">Starch-binding associating with outer membrane</fullName>
    </submittedName>
</protein>
<dbReference type="PROSITE" id="PS51257">
    <property type="entry name" value="PROKAR_LIPOPROTEIN"/>
    <property type="match status" value="1"/>
</dbReference>
<keyword evidence="1" id="KW-0732">Signal</keyword>
<proteinExistence type="predicted"/>
<evidence type="ECO:0000256" key="1">
    <source>
        <dbReference type="SAM" id="SignalP"/>
    </source>
</evidence>